<name>A0A2Y9U2A8_9GAMM</name>
<protein>
    <submittedName>
        <fullName evidence="3">Autotransporter outer membrane beta-barrel domain-containing protein</fullName>
    </submittedName>
</protein>
<dbReference type="Gene3D" id="2.40.128.130">
    <property type="entry name" value="Autotransporter beta-domain"/>
    <property type="match status" value="1"/>
</dbReference>
<dbReference type="EMBL" id="CP029185">
    <property type="protein sequence ID" value="AWH89972.1"/>
    <property type="molecule type" value="Genomic_DNA"/>
</dbReference>
<dbReference type="InterPro" id="IPR036709">
    <property type="entry name" value="Autotransporte_beta_dom_sf"/>
</dbReference>
<dbReference type="SMART" id="SM00869">
    <property type="entry name" value="Autotransporter"/>
    <property type="match status" value="1"/>
</dbReference>
<dbReference type="Pfam" id="PF18883">
    <property type="entry name" value="AC_1"/>
    <property type="match status" value="1"/>
</dbReference>
<evidence type="ECO:0000313" key="4">
    <source>
        <dbReference type="Proteomes" id="UP000244908"/>
    </source>
</evidence>
<dbReference type="SUPFAM" id="SSF51126">
    <property type="entry name" value="Pectin lyase-like"/>
    <property type="match status" value="1"/>
</dbReference>
<dbReference type="InterPro" id="IPR050909">
    <property type="entry name" value="Bact_Autotransporter_VF"/>
</dbReference>
<dbReference type="PROSITE" id="PS51208">
    <property type="entry name" value="AUTOTRANSPORTER"/>
    <property type="match status" value="1"/>
</dbReference>
<feature type="compositionally biased region" description="Pro residues" evidence="1">
    <location>
        <begin position="288"/>
        <end position="305"/>
    </location>
</feature>
<dbReference type="OrthoDB" id="6053567at2"/>
<keyword evidence="4" id="KW-1185">Reference proteome</keyword>
<dbReference type="PANTHER" id="PTHR12338">
    <property type="entry name" value="AUTOTRANSPORTER"/>
    <property type="match status" value="1"/>
</dbReference>
<gene>
    <name evidence="3" type="ORF">HYN51_02735</name>
</gene>
<dbReference type="Gene3D" id="2.160.20.20">
    <property type="match status" value="1"/>
</dbReference>
<dbReference type="SUPFAM" id="SSF103515">
    <property type="entry name" value="Autotransporter"/>
    <property type="match status" value="1"/>
</dbReference>
<dbReference type="Proteomes" id="UP000244908">
    <property type="component" value="Chromosome"/>
</dbReference>
<dbReference type="CDD" id="cd01344">
    <property type="entry name" value="PL2_Passenger_AT"/>
    <property type="match status" value="1"/>
</dbReference>
<dbReference type="InterPro" id="IPR012332">
    <property type="entry name" value="Autotransporter_pectin_lyase_C"/>
</dbReference>
<dbReference type="PANTHER" id="PTHR12338:SF5">
    <property type="entry name" value="ANTIGEN 43-RELATED"/>
    <property type="match status" value="1"/>
</dbReference>
<dbReference type="KEGG" id="lpv:HYN51_02735"/>
<accession>A0A2Y9U2A8</accession>
<organism evidence="3 4">
    <name type="scientific">Limnobaculum parvum</name>
    <dbReference type="NCBI Taxonomy" id="2172103"/>
    <lineage>
        <taxon>Bacteria</taxon>
        <taxon>Pseudomonadati</taxon>
        <taxon>Pseudomonadota</taxon>
        <taxon>Gammaproteobacteria</taxon>
        <taxon>Enterobacterales</taxon>
        <taxon>Budviciaceae</taxon>
        <taxon>Limnobaculum</taxon>
    </lineage>
</organism>
<evidence type="ECO:0000256" key="1">
    <source>
        <dbReference type="SAM" id="MobiDB-lite"/>
    </source>
</evidence>
<feature type="region of interest" description="Disordered" evidence="1">
    <location>
        <begin position="284"/>
        <end position="312"/>
    </location>
</feature>
<reference evidence="3 4" key="1">
    <citation type="journal article" date="2019" name="Int. J. Syst. Evol. Microbiol.">
        <title>Limnobaculum parvum gen. nov., sp. nov., isolated from a freshwater lake.</title>
        <authorList>
            <person name="Baek C."/>
            <person name="Shin S.K."/>
            <person name="Yi H."/>
        </authorList>
    </citation>
    <scope>NUCLEOTIDE SEQUENCE [LARGE SCALE GENOMIC DNA]</scope>
    <source>
        <strain evidence="3 4">HYN0051</strain>
    </source>
</reference>
<dbReference type="InterPro" id="IPR043990">
    <property type="entry name" value="AC_1"/>
</dbReference>
<dbReference type="AlphaFoldDB" id="A0A2Y9U2A8"/>
<dbReference type="NCBIfam" id="TIGR01414">
    <property type="entry name" value="autotrans_barl"/>
    <property type="match status" value="1"/>
</dbReference>
<dbReference type="InterPro" id="IPR011050">
    <property type="entry name" value="Pectin_lyase_fold/virulence"/>
</dbReference>
<evidence type="ECO:0000259" key="2">
    <source>
        <dbReference type="PROSITE" id="PS51208"/>
    </source>
</evidence>
<dbReference type="InterPro" id="IPR006315">
    <property type="entry name" value="OM_autotransptr_brl_dom"/>
</dbReference>
<dbReference type="InterPro" id="IPR005546">
    <property type="entry name" value="Autotransporte_beta"/>
</dbReference>
<proteinExistence type="predicted"/>
<dbReference type="Pfam" id="PF03797">
    <property type="entry name" value="Autotransporter"/>
    <property type="match status" value="1"/>
</dbReference>
<evidence type="ECO:0000313" key="3">
    <source>
        <dbReference type="EMBL" id="AWH89972.1"/>
    </source>
</evidence>
<dbReference type="GO" id="GO:0019867">
    <property type="term" value="C:outer membrane"/>
    <property type="evidence" value="ECO:0007669"/>
    <property type="project" value="InterPro"/>
</dbReference>
<feature type="domain" description="Autotransporter" evidence="2">
    <location>
        <begin position="359"/>
        <end position="642"/>
    </location>
</feature>
<sequence length="642" mass="69585">MSVNFNNKSTEKNSFYGLTTIAATQSSSITVDGNFKADFSADSLILPTNTVAYVYSTGTSNITLNGDASLGSEYSKNPTYWSMYSSTGSSINTNGGKLTAYGRMVSSGGNIDISTADQSYIWGTTSTTNNGVLNLNLNGNGSSWDMINNSSLSNLTLNGSTLRYEKPSDNASFTPKTLIVNGDYNSNNGTLVLNTVLADDASATDKLIVKGNTSGSTDVVINNIGGNGALTNTGIEIVEVNGNSAGSFRNGGRIVAGAYEYFVRSGATLNGANANNWYLVSDYKQPDPEPIPEPTPEPTPEPVVPVEPASDPVTPAINNNVYRPESGSYLANLVAANTLFMSRLHDRLGETQYTDVLTNESKVTSMWLRNIGGHNQFKSGDDQLKTTGNRYVVQLGGDVAQWSNNDLDRWHLGVMAGYANSQNSTRSRIDSYSSKGSIDGYSAGMYGTWYANNEDKSGAYTDTWVLYNWFNNEVKGEELATEKYKSSGITASIESGYSFKLGENEHASYWLQPKAQVVWMGVDANGHHESNGTYVVQDDANNIMTRLGVKLYENGHHPVDDGKDRTFQPFVEANWIHNVNDFAVKMNDNRNVQDGAKNIGEIKLGVEGKINNNLTLWGNVAQQLGTHSYSDTQAILAVKYSF</sequence>